<accession>A0A840UHC2</accession>
<reference evidence="10 11" key="1">
    <citation type="submission" date="2020-08" db="EMBL/GenBank/DDBJ databases">
        <title>Genomic Encyclopedia of Type Strains, Phase IV (KMG-IV): sequencing the most valuable type-strain genomes for metagenomic binning, comparative biology and taxonomic classification.</title>
        <authorList>
            <person name="Goeker M."/>
        </authorList>
    </citation>
    <scope>NUCLEOTIDE SEQUENCE [LARGE SCALE GENOMIC DNA]</scope>
    <source>
        <strain evidence="10 11">DSM 24661</strain>
    </source>
</reference>
<feature type="transmembrane region" description="Helical" evidence="9">
    <location>
        <begin position="340"/>
        <end position="360"/>
    </location>
</feature>
<evidence type="ECO:0000313" key="11">
    <source>
        <dbReference type="Proteomes" id="UP000559117"/>
    </source>
</evidence>
<feature type="transmembrane region" description="Helical" evidence="9">
    <location>
        <begin position="48"/>
        <end position="69"/>
    </location>
</feature>
<comment type="similarity">
    <text evidence="2 8">Belongs to the nucleobase:cation symporter-2 (NCS2) (TC 2.A.40) family. Azg-like subfamily.</text>
</comment>
<keyword evidence="5 8" id="KW-0812">Transmembrane</keyword>
<evidence type="ECO:0000256" key="4">
    <source>
        <dbReference type="ARBA" id="ARBA00022475"/>
    </source>
</evidence>
<keyword evidence="11" id="KW-1185">Reference proteome</keyword>
<dbReference type="AlphaFoldDB" id="A0A840UHC2"/>
<feature type="transmembrane region" description="Helical" evidence="9">
    <location>
        <begin position="20"/>
        <end position="36"/>
    </location>
</feature>
<feature type="transmembrane region" description="Helical" evidence="9">
    <location>
        <begin position="380"/>
        <end position="404"/>
    </location>
</feature>
<dbReference type="Proteomes" id="UP000559117">
    <property type="component" value="Unassembled WGS sequence"/>
</dbReference>
<protein>
    <submittedName>
        <fullName evidence="10">AGZA family xanthine/uracil permease-like MFS transporter</fullName>
    </submittedName>
</protein>
<keyword evidence="6 8" id="KW-1133">Transmembrane helix</keyword>
<dbReference type="GO" id="GO:0005345">
    <property type="term" value="F:purine nucleobase transmembrane transporter activity"/>
    <property type="evidence" value="ECO:0007669"/>
    <property type="project" value="TreeGrafter"/>
</dbReference>
<gene>
    <name evidence="10" type="ORF">HNR32_000027</name>
</gene>
<feature type="transmembrane region" description="Helical" evidence="9">
    <location>
        <begin position="132"/>
        <end position="152"/>
    </location>
</feature>
<evidence type="ECO:0000256" key="3">
    <source>
        <dbReference type="ARBA" id="ARBA00022448"/>
    </source>
</evidence>
<feature type="transmembrane region" description="Helical" evidence="9">
    <location>
        <begin position="416"/>
        <end position="432"/>
    </location>
</feature>
<feature type="transmembrane region" description="Helical" evidence="9">
    <location>
        <begin position="317"/>
        <end position="335"/>
    </location>
</feature>
<dbReference type="RefSeq" id="WP_183858766.1">
    <property type="nucleotide sequence ID" value="NZ_JACHFH010000001.1"/>
</dbReference>
<organism evidence="10 11">
    <name type="scientific">Pectinatus brassicae</name>
    <dbReference type="NCBI Taxonomy" id="862415"/>
    <lineage>
        <taxon>Bacteria</taxon>
        <taxon>Bacillati</taxon>
        <taxon>Bacillota</taxon>
        <taxon>Negativicutes</taxon>
        <taxon>Selenomonadales</taxon>
        <taxon>Selenomonadaceae</taxon>
        <taxon>Pectinatus</taxon>
    </lineage>
</organism>
<dbReference type="InterPro" id="IPR006043">
    <property type="entry name" value="NCS2"/>
</dbReference>
<keyword evidence="3 8" id="KW-0813">Transport</keyword>
<feature type="transmembrane region" description="Helical" evidence="9">
    <location>
        <begin position="234"/>
        <end position="255"/>
    </location>
</feature>
<keyword evidence="4 8" id="KW-1003">Cell membrane</keyword>
<comment type="subcellular location">
    <subcellularLocation>
        <location evidence="1 8">Cell membrane</location>
        <topology evidence="1 8">Multi-pass membrane protein</topology>
    </subcellularLocation>
</comment>
<dbReference type="PIRSF" id="PIRSF005353">
    <property type="entry name" value="PbuG"/>
    <property type="match status" value="1"/>
</dbReference>
<feature type="transmembrane region" description="Helical" evidence="9">
    <location>
        <begin position="102"/>
        <end position="120"/>
    </location>
</feature>
<evidence type="ECO:0000256" key="6">
    <source>
        <dbReference type="ARBA" id="ARBA00022989"/>
    </source>
</evidence>
<feature type="transmembrane region" description="Helical" evidence="9">
    <location>
        <begin position="276"/>
        <end position="297"/>
    </location>
</feature>
<feature type="transmembrane region" description="Helical" evidence="9">
    <location>
        <begin position="195"/>
        <end position="214"/>
    </location>
</feature>
<dbReference type="PANTHER" id="PTHR43337">
    <property type="entry name" value="XANTHINE/URACIL PERMEASE C887.17-RELATED"/>
    <property type="match status" value="1"/>
</dbReference>
<evidence type="ECO:0000256" key="7">
    <source>
        <dbReference type="ARBA" id="ARBA00023136"/>
    </source>
</evidence>
<name>A0A840UHC2_9FIRM</name>
<feature type="transmembrane region" description="Helical" evidence="9">
    <location>
        <begin position="172"/>
        <end position="188"/>
    </location>
</feature>
<dbReference type="GO" id="GO:0005886">
    <property type="term" value="C:plasma membrane"/>
    <property type="evidence" value="ECO:0007669"/>
    <property type="project" value="UniProtKB-SubCell"/>
</dbReference>
<dbReference type="Pfam" id="PF00860">
    <property type="entry name" value="Xan_ur_permease"/>
    <property type="match status" value="1"/>
</dbReference>
<evidence type="ECO:0000256" key="5">
    <source>
        <dbReference type="ARBA" id="ARBA00022692"/>
    </source>
</evidence>
<dbReference type="InterPro" id="IPR026033">
    <property type="entry name" value="Azg-like_bact_archaea"/>
</dbReference>
<dbReference type="PANTHER" id="PTHR43337:SF1">
    <property type="entry name" value="XANTHINE_URACIL PERMEASE C887.17-RELATED"/>
    <property type="match status" value="1"/>
</dbReference>
<keyword evidence="7 8" id="KW-0472">Membrane</keyword>
<dbReference type="InterPro" id="IPR045018">
    <property type="entry name" value="Azg-like"/>
</dbReference>
<dbReference type="EMBL" id="JACHFH010000001">
    <property type="protein sequence ID" value="MBB5334927.1"/>
    <property type="molecule type" value="Genomic_DNA"/>
</dbReference>
<sequence>MFLNDKFKFNERNTTLSTEILAGITTFVSMSYIIIVNPSVLNKTGMDFHGVFVATILASIVGTLIMGLIANYPIAIAPGMGMNAYFAFVIVLGMGIPWQSALGSVFIASVIFLLLSLTGFRQSLIEAIPISLKAGISGGIGLFIAFIGMQNAHLVVASPATIITLGNFSEPVAYMSILGLIVTIILLVNDVPAAIFLGMLITAIVSFCLGYIPLPHSILSLPTGLDATFMHLDIAGAFSPNLFAIIFTFFLVTLFDTTGTMIGVASQAGLMKNGHFPNVKSALLADAVASTIGSIFGTSPTSSYVESGTGVAAGGRTGFTAVVVAFLFFCMLFFAPVAQVLASAPAITSPALIIVGFLMMGNLNQVNWTDIEESLPAFFVLFWMPLSYSITNGVGAGLILYPLIKIFRGKYRQVHPLLYVFLVLFVIQFIMMNH</sequence>
<comment type="caution">
    <text evidence="10">The sequence shown here is derived from an EMBL/GenBank/DDBJ whole genome shotgun (WGS) entry which is preliminary data.</text>
</comment>
<proteinExistence type="inferred from homology"/>
<evidence type="ECO:0000256" key="1">
    <source>
        <dbReference type="ARBA" id="ARBA00004651"/>
    </source>
</evidence>
<feature type="transmembrane region" description="Helical" evidence="9">
    <location>
        <begin position="76"/>
        <end position="96"/>
    </location>
</feature>
<evidence type="ECO:0000256" key="8">
    <source>
        <dbReference type="PIRNR" id="PIRNR005353"/>
    </source>
</evidence>
<evidence type="ECO:0000256" key="2">
    <source>
        <dbReference type="ARBA" id="ARBA00005697"/>
    </source>
</evidence>
<evidence type="ECO:0000313" key="10">
    <source>
        <dbReference type="EMBL" id="MBB5334927.1"/>
    </source>
</evidence>
<evidence type="ECO:0000256" key="9">
    <source>
        <dbReference type="SAM" id="Phobius"/>
    </source>
</evidence>